<dbReference type="Proteomes" id="UP000783686">
    <property type="component" value="Unassembled WGS sequence"/>
</dbReference>
<dbReference type="AlphaFoldDB" id="A0A811K8G4"/>
<dbReference type="SUPFAM" id="SSF55550">
    <property type="entry name" value="SH2 domain"/>
    <property type="match status" value="1"/>
</dbReference>
<dbReference type="GO" id="GO:0005524">
    <property type="term" value="F:ATP binding"/>
    <property type="evidence" value="ECO:0007669"/>
    <property type="project" value="UniProtKB-UniRule"/>
</dbReference>
<comment type="caution">
    <text evidence="13">The sequence shown here is derived from an EMBL/GenBank/DDBJ whole genome shotgun (WGS) entry which is preliminary data.</text>
</comment>
<dbReference type="PROSITE" id="PS00107">
    <property type="entry name" value="PROTEIN_KINASE_ATP"/>
    <property type="match status" value="1"/>
</dbReference>
<dbReference type="InterPro" id="IPR000719">
    <property type="entry name" value="Prot_kinase_dom"/>
</dbReference>
<dbReference type="Proteomes" id="UP000614601">
    <property type="component" value="Unassembled WGS sequence"/>
</dbReference>
<evidence type="ECO:0000259" key="12">
    <source>
        <dbReference type="PROSITE" id="PS50011"/>
    </source>
</evidence>
<dbReference type="SUPFAM" id="SSF56112">
    <property type="entry name" value="Protein kinase-like (PK-like)"/>
    <property type="match status" value="1"/>
</dbReference>
<feature type="domain" description="Protein kinase" evidence="12">
    <location>
        <begin position="175"/>
        <end position="445"/>
    </location>
</feature>
<keyword evidence="4 8" id="KW-0067">ATP-binding</keyword>
<dbReference type="SMART" id="SM00219">
    <property type="entry name" value="TyrKc"/>
    <property type="match status" value="1"/>
</dbReference>
<keyword evidence="14" id="KW-1185">Reference proteome</keyword>
<accession>A0A811K8G4</accession>
<comment type="catalytic activity">
    <reaction evidence="6 9">
        <text>L-tyrosyl-[protein] + ATP = O-phospho-L-tyrosyl-[protein] + ADP + H(+)</text>
        <dbReference type="Rhea" id="RHEA:10596"/>
        <dbReference type="Rhea" id="RHEA-COMP:10136"/>
        <dbReference type="Rhea" id="RHEA-COMP:20101"/>
        <dbReference type="ChEBI" id="CHEBI:15378"/>
        <dbReference type="ChEBI" id="CHEBI:30616"/>
        <dbReference type="ChEBI" id="CHEBI:46858"/>
        <dbReference type="ChEBI" id="CHEBI:61978"/>
        <dbReference type="ChEBI" id="CHEBI:456216"/>
        <dbReference type="EC" id="2.7.10.2"/>
    </reaction>
</comment>
<gene>
    <name evidence="13" type="ORF">BOKJ2_LOCUS3871</name>
</gene>
<evidence type="ECO:0000256" key="10">
    <source>
        <dbReference type="SAM" id="MobiDB-lite"/>
    </source>
</evidence>
<dbReference type="InterPro" id="IPR036860">
    <property type="entry name" value="SH2_dom_sf"/>
</dbReference>
<evidence type="ECO:0000256" key="5">
    <source>
        <dbReference type="ARBA" id="ARBA00023137"/>
    </source>
</evidence>
<feature type="region of interest" description="Disordered" evidence="10">
    <location>
        <begin position="449"/>
        <end position="480"/>
    </location>
</feature>
<dbReference type="Pfam" id="PF00017">
    <property type="entry name" value="SH2"/>
    <property type="match status" value="1"/>
</dbReference>
<dbReference type="EMBL" id="CAJFCW020000002">
    <property type="protein sequence ID" value="CAG9094364.1"/>
    <property type="molecule type" value="Genomic_DNA"/>
</dbReference>
<dbReference type="InterPro" id="IPR011009">
    <property type="entry name" value="Kinase-like_dom_sf"/>
</dbReference>
<feature type="binding site" evidence="8">
    <location>
        <position position="208"/>
    </location>
    <ligand>
        <name>ATP</name>
        <dbReference type="ChEBI" id="CHEBI:30616"/>
    </ligand>
</feature>
<comment type="similarity">
    <text evidence="9">Belongs to the protein kinase superfamily. Tyr protein kinase family.</text>
</comment>
<dbReference type="PANTHER" id="PTHR24418">
    <property type="entry name" value="TYROSINE-PROTEIN KINASE"/>
    <property type="match status" value="1"/>
</dbReference>
<dbReference type="OrthoDB" id="546826at2759"/>
<keyword evidence="7" id="KW-0727">SH2 domain</keyword>
<keyword evidence="2 8" id="KW-0547">Nucleotide-binding</keyword>
<feature type="region of interest" description="Disordered" evidence="10">
    <location>
        <begin position="1"/>
        <end position="40"/>
    </location>
</feature>
<protein>
    <recommendedName>
        <fullName evidence="9">Tyrosine-protein kinase</fullName>
        <ecNumber evidence="9">2.7.10.2</ecNumber>
    </recommendedName>
</protein>
<keyword evidence="5 9" id="KW-0829">Tyrosine-protein kinase</keyword>
<dbReference type="PROSITE" id="PS50001">
    <property type="entry name" value="SH2"/>
    <property type="match status" value="1"/>
</dbReference>
<dbReference type="InterPro" id="IPR035849">
    <property type="entry name" value="Fes/Fps/Fer_SH2"/>
</dbReference>
<dbReference type="GO" id="GO:0004715">
    <property type="term" value="F:non-membrane spanning protein tyrosine kinase activity"/>
    <property type="evidence" value="ECO:0007669"/>
    <property type="project" value="UniProtKB-EC"/>
</dbReference>
<evidence type="ECO:0000256" key="9">
    <source>
        <dbReference type="RuleBase" id="RU362096"/>
    </source>
</evidence>
<dbReference type="EC" id="2.7.10.2" evidence="9"/>
<evidence type="ECO:0000256" key="6">
    <source>
        <dbReference type="ARBA" id="ARBA00051245"/>
    </source>
</evidence>
<keyword evidence="1 9" id="KW-0808">Transferase</keyword>
<sequence length="480" mass="54360">MKAPLSKGRKQGGSQEELCFSGRSQGRGPRKKPGLLSGREDKKLTTAKSDRDVYYGGAAEVQEIASKLTLHNWYHGMMPREEIEELLKNEGDFLLRRTDVNKKPRIAMSVFAGKRIRHILVMYGDHKWCIRDKRMESLNELIEFHIKTKTPVQHDGTIISTPIPRPDFYILHDHITIGARLGGGAFGDVHKGTLRMKDETSLEVAIKKFKGTMRKKHRGEFVKEARIMRQFNHKNVVKIYGVAPQEEPMLIVLEFCPGGALNGHLKKNPDISVDRLCNYSKDACRGMCYLSQRKIIHRDIAARNCLLGKEDEVKISDFGLSVATTELKLDKLNKMPVKWLAPETLKSGVFSTKSDVWSFGVMMWEIFSRCSADPFPNETNQQAKAKILSGKSPMDAPPNTPPNMTAIMQLCFTQVVDKRPNFEALFKIMCPKEMPPEPENNDEFMKEIEKFKLEAAEQSKNSNVEGTSKNSTNRMPTSTS</sequence>
<evidence type="ECO:0000313" key="14">
    <source>
        <dbReference type="Proteomes" id="UP000614601"/>
    </source>
</evidence>
<dbReference type="InterPro" id="IPR001245">
    <property type="entry name" value="Ser-Thr/Tyr_kinase_cat_dom"/>
</dbReference>
<evidence type="ECO:0000256" key="4">
    <source>
        <dbReference type="ARBA" id="ARBA00022840"/>
    </source>
</evidence>
<evidence type="ECO:0000256" key="1">
    <source>
        <dbReference type="ARBA" id="ARBA00022679"/>
    </source>
</evidence>
<evidence type="ECO:0000256" key="2">
    <source>
        <dbReference type="ARBA" id="ARBA00022741"/>
    </source>
</evidence>
<dbReference type="FunFam" id="1.10.510.10:FF:001408">
    <property type="entry name" value="Tyrosine-protein kinase"/>
    <property type="match status" value="1"/>
</dbReference>
<dbReference type="InterPro" id="IPR008266">
    <property type="entry name" value="Tyr_kinase_AS"/>
</dbReference>
<proteinExistence type="inferred from homology"/>
<organism evidence="13 14">
    <name type="scientific">Bursaphelenchus okinawaensis</name>
    <dbReference type="NCBI Taxonomy" id="465554"/>
    <lineage>
        <taxon>Eukaryota</taxon>
        <taxon>Metazoa</taxon>
        <taxon>Ecdysozoa</taxon>
        <taxon>Nematoda</taxon>
        <taxon>Chromadorea</taxon>
        <taxon>Rhabditida</taxon>
        <taxon>Tylenchina</taxon>
        <taxon>Tylenchomorpha</taxon>
        <taxon>Aphelenchoidea</taxon>
        <taxon>Aphelenchoididae</taxon>
        <taxon>Bursaphelenchus</taxon>
    </lineage>
</organism>
<evidence type="ECO:0000256" key="8">
    <source>
        <dbReference type="PROSITE-ProRule" id="PRU10141"/>
    </source>
</evidence>
<dbReference type="CDD" id="cd00192">
    <property type="entry name" value="PTKc"/>
    <property type="match status" value="1"/>
</dbReference>
<dbReference type="InterPro" id="IPR050198">
    <property type="entry name" value="Non-receptor_tyrosine_kinases"/>
</dbReference>
<dbReference type="InterPro" id="IPR017441">
    <property type="entry name" value="Protein_kinase_ATP_BS"/>
</dbReference>
<dbReference type="SMART" id="SM00252">
    <property type="entry name" value="SH2"/>
    <property type="match status" value="1"/>
</dbReference>
<dbReference type="EMBL" id="CAJFDH010000002">
    <property type="protein sequence ID" value="CAD5211780.1"/>
    <property type="molecule type" value="Genomic_DNA"/>
</dbReference>
<dbReference type="Gene3D" id="3.30.200.20">
    <property type="entry name" value="Phosphorylase Kinase, domain 1"/>
    <property type="match status" value="1"/>
</dbReference>
<evidence type="ECO:0000256" key="3">
    <source>
        <dbReference type="ARBA" id="ARBA00022777"/>
    </source>
</evidence>
<evidence type="ECO:0000259" key="11">
    <source>
        <dbReference type="PROSITE" id="PS50001"/>
    </source>
</evidence>
<reference evidence="13" key="1">
    <citation type="submission" date="2020-09" db="EMBL/GenBank/DDBJ databases">
        <authorList>
            <person name="Kikuchi T."/>
        </authorList>
    </citation>
    <scope>NUCLEOTIDE SEQUENCE</scope>
    <source>
        <strain evidence="13">SH1</strain>
    </source>
</reference>
<evidence type="ECO:0000313" key="13">
    <source>
        <dbReference type="EMBL" id="CAD5211780.1"/>
    </source>
</evidence>
<dbReference type="Gene3D" id="3.30.505.10">
    <property type="entry name" value="SH2 domain"/>
    <property type="match status" value="1"/>
</dbReference>
<name>A0A811K8G4_9BILA</name>
<keyword evidence="3 9" id="KW-0418">Kinase</keyword>
<feature type="domain" description="SH2" evidence="11">
    <location>
        <begin position="73"/>
        <end position="163"/>
    </location>
</feature>
<dbReference type="PROSITE" id="PS50011">
    <property type="entry name" value="PROTEIN_KINASE_DOM"/>
    <property type="match status" value="1"/>
</dbReference>
<dbReference type="InterPro" id="IPR020635">
    <property type="entry name" value="Tyr_kinase_cat_dom"/>
</dbReference>
<dbReference type="InterPro" id="IPR000980">
    <property type="entry name" value="SH2"/>
</dbReference>
<dbReference type="Pfam" id="PF07714">
    <property type="entry name" value="PK_Tyr_Ser-Thr"/>
    <property type="match status" value="1"/>
</dbReference>
<dbReference type="CDD" id="cd10361">
    <property type="entry name" value="SH2_Fps_family"/>
    <property type="match status" value="1"/>
</dbReference>
<evidence type="ECO:0000256" key="7">
    <source>
        <dbReference type="PROSITE-ProRule" id="PRU00191"/>
    </source>
</evidence>
<feature type="compositionally biased region" description="Polar residues" evidence="10">
    <location>
        <begin position="458"/>
        <end position="480"/>
    </location>
</feature>
<dbReference type="Gene3D" id="1.10.510.10">
    <property type="entry name" value="Transferase(Phosphotransferase) domain 1"/>
    <property type="match status" value="1"/>
</dbReference>
<dbReference type="PRINTS" id="PR00109">
    <property type="entry name" value="TYRKINASE"/>
</dbReference>
<dbReference type="PROSITE" id="PS00109">
    <property type="entry name" value="PROTEIN_KINASE_TYR"/>
    <property type="match status" value="1"/>
</dbReference>